<proteinExistence type="inferred from homology"/>
<dbReference type="InterPro" id="IPR000620">
    <property type="entry name" value="EamA_dom"/>
</dbReference>
<feature type="transmembrane region" description="Helical" evidence="6">
    <location>
        <begin position="257"/>
        <end position="279"/>
    </location>
</feature>
<evidence type="ECO:0000256" key="3">
    <source>
        <dbReference type="ARBA" id="ARBA00022692"/>
    </source>
</evidence>
<dbReference type="Proteomes" id="UP000477386">
    <property type="component" value="Unassembled WGS sequence"/>
</dbReference>
<evidence type="ECO:0000256" key="5">
    <source>
        <dbReference type="ARBA" id="ARBA00023136"/>
    </source>
</evidence>
<gene>
    <name evidence="8" type="ORF">GK091_11775</name>
</gene>
<dbReference type="SUPFAM" id="SSF103481">
    <property type="entry name" value="Multidrug resistance efflux transporter EmrE"/>
    <property type="match status" value="2"/>
</dbReference>
<dbReference type="InterPro" id="IPR050638">
    <property type="entry name" value="AA-Vitamin_Transporters"/>
</dbReference>
<accession>A0A6M0IKT1</accession>
<dbReference type="PANTHER" id="PTHR32322:SF2">
    <property type="entry name" value="EAMA DOMAIN-CONTAINING PROTEIN"/>
    <property type="match status" value="1"/>
</dbReference>
<dbReference type="AlphaFoldDB" id="A0A6M0IKT1"/>
<feature type="transmembrane region" description="Helical" evidence="6">
    <location>
        <begin position="195"/>
        <end position="217"/>
    </location>
</feature>
<evidence type="ECO:0000256" key="2">
    <source>
        <dbReference type="ARBA" id="ARBA00007362"/>
    </source>
</evidence>
<evidence type="ECO:0000259" key="7">
    <source>
        <dbReference type="Pfam" id="PF00892"/>
    </source>
</evidence>
<keyword evidence="5 6" id="KW-0472">Membrane</keyword>
<feature type="transmembrane region" description="Helical" evidence="6">
    <location>
        <begin position="229"/>
        <end position="250"/>
    </location>
</feature>
<feature type="transmembrane region" description="Helical" evidence="6">
    <location>
        <begin position="112"/>
        <end position="131"/>
    </location>
</feature>
<feature type="transmembrane region" description="Helical" evidence="6">
    <location>
        <begin position="50"/>
        <end position="68"/>
    </location>
</feature>
<dbReference type="PANTHER" id="PTHR32322">
    <property type="entry name" value="INNER MEMBRANE TRANSPORTER"/>
    <property type="match status" value="1"/>
</dbReference>
<comment type="similarity">
    <text evidence="2">Belongs to the EamA transporter family.</text>
</comment>
<dbReference type="RefSeq" id="WP_164037788.1">
    <property type="nucleotide sequence ID" value="NZ_JAAGNZ010000001.1"/>
</dbReference>
<feature type="transmembrane region" description="Helical" evidence="6">
    <location>
        <begin position="138"/>
        <end position="157"/>
    </location>
</feature>
<comment type="caution">
    <text evidence="8">The sequence shown here is derived from an EMBL/GenBank/DDBJ whole genome shotgun (WGS) entry which is preliminary data.</text>
</comment>
<organism evidence="8 9">
    <name type="scientific">Spirosoma agri</name>
    <dbReference type="NCBI Taxonomy" id="1987381"/>
    <lineage>
        <taxon>Bacteria</taxon>
        <taxon>Pseudomonadati</taxon>
        <taxon>Bacteroidota</taxon>
        <taxon>Cytophagia</taxon>
        <taxon>Cytophagales</taxon>
        <taxon>Cytophagaceae</taxon>
        <taxon>Spirosoma</taxon>
    </lineage>
</organism>
<evidence type="ECO:0000256" key="4">
    <source>
        <dbReference type="ARBA" id="ARBA00022989"/>
    </source>
</evidence>
<reference evidence="8 9" key="1">
    <citation type="submission" date="2020-02" db="EMBL/GenBank/DDBJ databases">
        <title>Draft genome sequence of two Spirosoma agri KCTC 52727 and Spirosoma terrae KCTC 52035.</title>
        <authorList>
            <person name="Rojas J."/>
            <person name="Ambika Manirajan B."/>
            <person name="Ratering S."/>
            <person name="Suarez C."/>
            <person name="Schnell S."/>
        </authorList>
    </citation>
    <scope>NUCLEOTIDE SEQUENCE [LARGE SCALE GENOMIC DNA]</scope>
    <source>
        <strain evidence="8 9">KCTC 52727</strain>
    </source>
</reference>
<evidence type="ECO:0000256" key="1">
    <source>
        <dbReference type="ARBA" id="ARBA00004141"/>
    </source>
</evidence>
<dbReference type="EMBL" id="JAAGNZ010000001">
    <property type="protein sequence ID" value="NEU67563.1"/>
    <property type="molecule type" value="Genomic_DNA"/>
</dbReference>
<dbReference type="GO" id="GO:0016020">
    <property type="term" value="C:membrane"/>
    <property type="evidence" value="ECO:0007669"/>
    <property type="project" value="UniProtKB-SubCell"/>
</dbReference>
<feature type="transmembrane region" description="Helical" evidence="6">
    <location>
        <begin position="80"/>
        <end position="100"/>
    </location>
</feature>
<comment type="subcellular location">
    <subcellularLocation>
        <location evidence="1">Membrane</location>
        <topology evidence="1">Multi-pass membrane protein</topology>
    </subcellularLocation>
</comment>
<evidence type="ECO:0000256" key="6">
    <source>
        <dbReference type="SAM" id="Phobius"/>
    </source>
</evidence>
<dbReference type="Pfam" id="PF00892">
    <property type="entry name" value="EamA"/>
    <property type="match status" value="2"/>
</dbReference>
<feature type="domain" description="EamA" evidence="7">
    <location>
        <begin position="21"/>
        <end position="155"/>
    </location>
</feature>
<evidence type="ECO:0000313" key="8">
    <source>
        <dbReference type="EMBL" id="NEU67563.1"/>
    </source>
</evidence>
<evidence type="ECO:0000313" key="9">
    <source>
        <dbReference type="Proteomes" id="UP000477386"/>
    </source>
</evidence>
<protein>
    <submittedName>
        <fullName evidence="8">DMT family transporter</fullName>
    </submittedName>
</protein>
<feature type="transmembrane region" description="Helical" evidence="6">
    <location>
        <begin position="18"/>
        <end position="38"/>
    </location>
</feature>
<keyword evidence="9" id="KW-1185">Reference proteome</keyword>
<dbReference type="InterPro" id="IPR037185">
    <property type="entry name" value="EmrE-like"/>
</dbReference>
<keyword evidence="4 6" id="KW-1133">Transmembrane helix</keyword>
<feature type="transmembrane region" description="Helical" evidence="6">
    <location>
        <begin position="163"/>
        <end position="183"/>
    </location>
</feature>
<sequence>MTPASTQESVVIPQKHPLLAWILLFVLAMVWGSSFILIKRSLVAFPPEQVAAGRIFFAFLFFSPFLGVQSRSAEIRQSVRARWVALLCAGLFGFLIPAFLFAEAGAHLNSSLAGALNALSPLFTLLIGVLFFGRVLRVWQVVGILLGLSGSILLIFFSATGSFAINGYALLIVLATLCYGTNINIIGRYLNHMPALVSTAWLFAWIGPLALLILLTTDFFTRLTASTSAFSLATLICLGVLGSGVMSVIFNRIMQLASPLFASSVTYLMPGVALLWGVLDGETVYAMQFAGMGICLLGIWLINKA</sequence>
<keyword evidence="3 6" id="KW-0812">Transmembrane</keyword>
<feature type="domain" description="EamA" evidence="7">
    <location>
        <begin position="169"/>
        <end position="303"/>
    </location>
</feature>
<feature type="transmembrane region" description="Helical" evidence="6">
    <location>
        <begin position="285"/>
        <end position="302"/>
    </location>
</feature>
<name>A0A6M0IKT1_9BACT</name>